<organism evidence="8">
    <name type="scientific">Chitinibacter mangrovi</name>
    <dbReference type="NCBI Taxonomy" id="3153927"/>
    <lineage>
        <taxon>Bacteria</taxon>
        <taxon>Pseudomonadati</taxon>
        <taxon>Pseudomonadota</taxon>
        <taxon>Betaproteobacteria</taxon>
        <taxon>Neisseriales</taxon>
        <taxon>Chitinibacteraceae</taxon>
        <taxon>Chitinibacter</taxon>
    </lineage>
</organism>
<dbReference type="Gene3D" id="3.90.1150.10">
    <property type="entry name" value="Aspartate Aminotransferase, domain 1"/>
    <property type="match status" value="1"/>
</dbReference>
<name>A0AAU7FB32_9NEIS</name>
<sequence>MSFDNIIDRNGTASMKWDKYRGQDILPLWVADMDFAAPDSVLAALHQRIDHGVLGYTNPPDSLVEAVQQYARRHYQWDIAADWILWLPGLVQGLNLACRAAGQAGDAVVTATPVYPPFLRAPGLSNRELIAVPLIESQDGRWEWDFAAFEAAITPQTKLLLLCHPHNPVGRAWNRDELNTLLGIARKHNLIVCSDEIHCDLLLDEGLTHLPFATLDAEFTQQTITLYAPSKTWNLPGLGCAFAVIPNAALRARFRREMAGLVPSVNLLGYIGAEAAYRDHSTWYHELIATLRINRQLLADAFAGSRLRITFPEATYLAWIDARAIHPTHPLPIFEAHGVGLSDGADFGFPGWVRINFGCPTATLQQALERLKPLLVGVNEQAKRDATRPKPILMAALFFG</sequence>
<reference evidence="8" key="1">
    <citation type="submission" date="2024-05" db="EMBL/GenBank/DDBJ databases">
        <authorList>
            <person name="Yang L."/>
            <person name="Pan L."/>
        </authorList>
    </citation>
    <scope>NUCLEOTIDE SEQUENCE</scope>
    <source>
        <strain evidence="8">FCG-7</strain>
    </source>
</reference>
<dbReference type="EMBL" id="CP157355">
    <property type="protein sequence ID" value="XBM00893.1"/>
    <property type="molecule type" value="Genomic_DNA"/>
</dbReference>
<dbReference type="PANTHER" id="PTHR43525:SF1">
    <property type="entry name" value="PROTEIN MALY"/>
    <property type="match status" value="1"/>
</dbReference>
<dbReference type="InterPro" id="IPR004839">
    <property type="entry name" value="Aminotransferase_I/II_large"/>
</dbReference>
<feature type="domain" description="Aminotransferase class I/classII large" evidence="7">
    <location>
        <begin position="25"/>
        <end position="371"/>
    </location>
</feature>
<dbReference type="InterPro" id="IPR027619">
    <property type="entry name" value="C-S_lyase_PatB-like"/>
</dbReference>
<evidence type="ECO:0000256" key="5">
    <source>
        <dbReference type="ARBA" id="ARBA00023239"/>
    </source>
</evidence>
<evidence type="ECO:0000256" key="2">
    <source>
        <dbReference type="ARBA" id="ARBA00012224"/>
    </source>
</evidence>
<proteinExistence type="inferred from homology"/>
<evidence type="ECO:0000256" key="6">
    <source>
        <dbReference type="ARBA" id="ARBA00037974"/>
    </source>
</evidence>
<keyword evidence="4" id="KW-0663">Pyridoxal phosphate</keyword>
<dbReference type="Pfam" id="PF00155">
    <property type="entry name" value="Aminotran_1_2"/>
    <property type="match status" value="1"/>
</dbReference>
<dbReference type="SUPFAM" id="SSF53383">
    <property type="entry name" value="PLP-dependent transferases"/>
    <property type="match status" value="1"/>
</dbReference>
<dbReference type="InterPro" id="IPR015422">
    <property type="entry name" value="PyrdxlP-dep_Trfase_small"/>
</dbReference>
<dbReference type="InterPro" id="IPR015424">
    <property type="entry name" value="PyrdxlP-dep_Trfase"/>
</dbReference>
<evidence type="ECO:0000256" key="4">
    <source>
        <dbReference type="ARBA" id="ARBA00022898"/>
    </source>
</evidence>
<dbReference type="CDD" id="cd00609">
    <property type="entry name" value="AAT_like"/>
    <property type="match status" value="1"/>
</dbReference>
<accession>A0AAU7FB32</accession>
<dbReference type="InterPro" id="IPR015421">
    <property type="entry name" value="PyrdxlP-dep_Trfase_major"/>
</dbReference>
<dbReference type="GO" id="GO:0047804">
    <property type="term" value="F:cysteine-S-conjugate beta-lyase activity"/>
    <property type="evidence" value="ECO:0007669"/>
    <property type="project" value="UniProtKB-EC"/>
</dbReference>
<dbReference type="KEGG" id="cmav:ABHF33_01005"/>
<protein>
    <recommendedName>
        <fullName evidence="3">Putative 8-amino-7-oxononanoate synthase</fullName>
        <ecNumber evidence="2">4.4.1.13</ecNumber>
    </recommendedName>
</protein>
<dbReference type="GO" id="GO:0030170">
    <property type="term" value="F:pyridoxal phosphate binding"/>
    <property type="evidence" value="ECO:0007669"/>
    <property type="project" value="InterPro"/>
</dbReference>
<evidence type="ECO:0000259" key="7">
    <source>
        <dbReference type="Pfam" id="PF00155"/>
    </source>
</evidence>
<comment type="similarity">
    <text evidence="6">Belongs to the class-II pyridoxal-phosphate-dependent aminotransferase family. MalY/PatB cystathionine beta-lyase subfamily.</text>
</comment>
<evidence type="ECO:0000313" key="8">
    <source>
        <dbReference type="EMBL" id="XBM00893.1"/>
    </source>
</evidence>
<evidence type="ECO:0000256" key="1">
    <source>
        <dbReference type="ARBA" id="ARBA00001933"/>
    </source>
</evidence>
<dbReference type="AlphaFoldDB" id="A0AAU7FB32"/>
<dbReference type="PANTHER" id="PTHR43525">
    <property type="entry name" value="PROTEIN MALY"/>
    <property type="match status" value="1"/>
</dbReference>
<dbReference type="RefSeq" id="WP_348945220.1">
    <property type="nucleotide sequence ID" value="NZ_CP157355.1"/>
</dbReference>
<gene>
    <name evidence="8" type="ORF">ABHF33_01005</name>
</gene>
<dbReference type="Gene3D" id="3.40.640.10">
    <property type="entry name" value="Type I PLP-dependent aspartate aminotransferase-like (Major domain)"/>
    <property type="match status" value="1"/>
</dbReference>
<evidence type="ECO:0000256" key="3">
    <source>
        <dbReference type="ARBA" id="ARBA00021531"/>
    </source>
</evidence>
<dbReference type="EC" id="4.4.1.13" evidence="2"/>
<dbReference type="NCBIfam" id="TIGR04350">
    <property type="entry name" value="C_S_lyase_PatB"/>
    <property type="match status" value="1"/>
</dbReference>
<comment type="cofactor">
    <cofactor evidence="1">
        <name>pyridoxal 5'-phosphate</name>
        <dbReference type="ChEBI" id="CHEBI:597326"/>
    </cofactor>
</comment>
<dbReference type="InterPro" id="IPR051798">
    <property type="entry name" value="Class-II_PLP-Dep_Aminotrans"/>
</dbReference>
<keyword evidence="5 8" id="KW-0456">Lyase</keyword>